<accession>A0ACB1AFD5</accession>
<proteinExistence type="predicted"/>
<evidence type="ECO:0000313" key="1">
    <source>
        <dbReference type="EMBL" id="CAK5088778.1"/>
    </source>
</evidence>
<organism evidence="1 2">
    <name type="scientific">Meloidogyne enterolobii</name>
    <name type="common">Root-knot nematode worm</name>
    <name type="synonym">Meloidogyne mayaguensis</name>
    <dbReference type="NCBI Taxonomy" id="390850"/>
    <lineage>
        <taxon>Eukaryota</taxon>
        <taxon>Metazoa</taxon>
        <taxon>Ecdysozoa</taxon>
        <taxon>Nematoda</taxon>
        <taxon>Chromadorea</taxon>
        <taxon>Rhabditida</taxon>
        <taxon>Tylenchina</taxon>
        <taxon>Tylenchomorpha</taxon>
        <taxon>Tylenchoidea</taxon>
        <taxon>Meloidogynidae</taxon>
        <taxon>Meloidogyninae</taxon>
        <taxon>Meloidogyne</taxon>
    </lineage>
</organism>
<dbReference type="EMBL" id="CAVMJV010000074">
    <property type="protein sequence ID" value="CAK5088778.1"/>
    <property type="molecule type" value="Genomic_DNA"/>
</dbReference>
<comment type="caution">
    <text evidence="1">The sequence shown here is derived from an EMBL/GenBank/DDBJ whole genome shotgun (WGS) entry which is preliminary data.</text>
</comment>
<sequence>MGLSNFVIFLFFIFNLFNLTFCVEPKNNGGSSNTRPNSLTIFQEKNVDVPPGFAPRPENSPPQSLLLIN</sequence>
<evidence type="ECO:0000313" key="2">
    <source>
        <dbReference type="Proteomes" id="UP001497535"/>
    </source>
</evidence>
<gene>
    <name evidence="1" type="ORF">MENTE1834_LOCUS36457</name>
</gene>
<protein>
    <submittedName>
        <fullName evidence="1">Uncharacterized protein</fullName>
    </submittedName>
</protein>
<dbReference type="Proteomes" id="UP001497535">
    <property type="component" value="Unassembled WGS sequence"/>
</dbReference>
<name>A0ACB1AFD5_MELEN</name>
<reference evidence="1" key="1">
    <citation type="submission" date="2023-11" db="EMBL/GenBank/DDBJ databases">
        <authorList>
            <person name="Poullet M."/>
        </authorList>
    </citation>
    <scope>NUCLEOTIDE SEQUENCE</scope>
    <source>
        <strain evidence="1">E1834</strain>
    </source>
</reference>
<keyword evidence="2" id="KW-1185">Reference proteome</keyword>